<dbReference type="InterPro" id="IPR027417">
    <property type="entry name" value="P-loop_NTPase"/>
</dbReference>
<dbReference type="InterPro" id="IPR017871">
    <property type="entry name" value="ABC_transporter-like_CS"/>
</dbReference>
<keyword evidence="2" id="KW-0813">Transport</keyword>
<dbReference type="SMART" id="SM00382">
    <property type="entry name" value="AAA"/>
    <property type="match status" value="1"/>
</dbReference>
<comment type="caution">
    <text evidence="6">The sequence shown here is derived from an EMBL/GenBank/DDBJ whole genome shotgun (WGS) entry which is preliminary data.</text>
</comment>
<keyword evidence="3" id="KW-0547">Nucleotide-binding</keyword>
<reference evidence="7" key="1">
    <citation type="submission" date="2021-01" db="EMBL/GenBank/DDBJ databases">
        <title>Genome public.</title>
        <authorList>
            <person name="Liu C."/>
            <person name="Sun Q."/>
        </authorList>
    </citation>
    <scope>NUCLEOTIDE SEQUENCE [LARGE SCALE GENOMIC DNA]</scope>
    <source>
        <strain evidence="7">YIM B02505</strain>
    </source>
</reference>
<evidence type="ECO:0000259" key="5">
    <source>
        <dbReference type="PROSITE" id="PS50893"/>
    </source>
</evidence>
<accession>A0ABS1ELD9</accession>
<dbReference type="PROSITE" id="PS50893">
    <property type="entry name" value="ABC_TRANSPORTER_2"/>
    <property type="match status" value="1"/>
</dbReference>
<dbReference type="Pfam" id="PF00005">
    <property type="entry name" value="ABC_tran"/>
    <property type="match status" value="1"/>
</dbReference>
<dbReference type="GO" id="GO:0005524">
    <property type="term" value="F:ATP binding"/>
    <property type="evidence" value="ECO:0007669"/>
    <property type="project" value="UniProtKB-KW"/>
</dbReference>
<dbReference type="EMBL" id="JAENHN010000016">
    <property type="protein sequence ID" value="MBK1810186.1"/>
    <property type="molecule type" value="Genomic_DNA"/>
</dbReference>
<dbReference type="Gene3D" id="3.40.50.300">
    <property type="entry name" value="P-loop containing nucleotide triphosphate hydrolases"/>
    <property type="match status" value="1"/>
</dbReference>
<dbReference type="RefSeq" id="WP_200267148.1">
    <property type="nucleotide sequence ID" value="NZ_JAENHN010000016.1"/>
</dbReference>
<evidence type="ECO:0000256" key="4">
    <source>
        <dbReference type="ARBA" id="ARBA00022840"/>
    </source>
</evidence>
<evidence type="ECO:0000256" key="3">
    <source>
        <dbReference type="ARBA" id="ARBA00022741"/>
    </source>
</evidence>
<organism evidence="6 7">
    <name type="scientific">Clostridium yunnanense</name>
    <dbReference type="NCBI Taxonomy" id="2800325"/>
    <lineage>
        <taxon>Bacteria</taxon>
        <taxon>Bacillati</taxon>
        <taxon>Bacillota</taxon>
        <taxon>Clostridia</taxon>
        <taxon>Eubacteriales</taxon>
        <taxon>Clostridiaceae</taxon>
        <taxon>Clostridium</taxon>
    </lineage>
</organism>
<evidence type="ECO:0000256" key="2">
    <source>
        <dbReference type="ARBA" id="ARBA00022448"/>
    </source>
</evidence>
<feature type="domain" description="ABC transporter" evidence="5">
    <location>
        <begin position="4"/>
        <end position="231"/>
    </location>
</feature>
<sequence length="301" mass="34638">MKVLEVSNVYKDYQKQRALSDINITIKENEIIGFVGPNGAGKSTLMKIMVGLIPATKGNVRIMGYDIKKNRELALEKIGCTIETPYFYEYLTGRENLKIISNMYKDLSKENLIEVAKKVGIFDSLDKKVRAYSLGMKQRLALAQAIIMKPKILILDEPTNGLDPQGIVEFRNILKDINNGGCTIFISSHILSEIENICQKVIFINKGQIVKEKIMDRNKEEFEDYVIRCSRINELYDLLQEKEYMNKSYINKDSIYLTIKKNSIKDVIKVSVTNDIDIYYISEVKKNLETEFFDVLREEGN</sequence>
<dbReference type="PANTHER" id="PTHR43335">
    <property type="entry name" value="ABC TRANSPORTER, ATP-BINDING PROTEIN"/>
    <property type="match status" value="1"/>
</dbReference>
<evidence type="ECO:0000313" key="6">
    <source>
        <dbReference type="EMBL" id="MBK1810186.1"/>
    </source>
</evidence>
<dbReference type="SUPFAM" id="SSF52540">
    <property type="entry name" value="P-loop containing nucleoside triphosphate hydrolases"/>
    <property type="match status" value="1"/>
</dbReference>
<dbReference type="InterPro" id="IPR003593">
    <property type="entry name" value="AAA+_ATPase"/>
</dbReference>
<dbReference type="InterPro" id="IPR003439">
    <property type="entry name" value="ABC_transporter-like_ATP-bd"/>
</dbReference>
<keyword evidence="7" id="KW-1185">Reference proteome</keyword>
<dbReference type="PANTHER" id="PTHR43335:SF4">
    <property type="entry name" value="ABC TRANSPORTER, ATP-BINDING PROTEIN"/>
    <property type="match status" value="1"/>
</dbReference>
<name>A0ABS1ELD9_9CLOT</name>
<keyword evidence="4 6" id="KW-0067">ATP-binding</keyword>
<comment type="similarity">
    <text evidence="1">Belongs to the ABC transporter superfamily.</text>
</comment>
<proteinExistence type="inferred from homology"/>
<gene>
    <name evidence="6" type="ORF">JHL18_05990</name>
</gene>
<evidence type="ECO:0000256" key="1">
    <source>
        <dbReference type="ARBA" id="ARBA00005417"/>
    </source>
</evidence>
<dbReference type="Proteomes" id="UP000596739">
    <property type="component" value="Unassembled WGS sequence"/>
</dbReference>
<dbReference type="PROSITE" id="PS00211">
    <property type="entry name" value="ABC_TRANSPORTER_1"/>
    <property type="match status" value="1"/>
</dbReference>
<protein>
    <submittedName>
        <fullName evidence="6">ABC transporter ATP-binding protein</fullName>
    </submittedName>
</protein>
<evidence type="ECO:0000313" key="7">
    <source>
        <dbReference type="Proteomes" id="UP000596739"/>
    </source>
</evidence>